<feature type="chain" id="PRO_5046370332" evidence="1">
    <location>
        <begin position="22"/>
        <end position="186"/>
    </location>
</feature>
<evidence type="ECO:0000259" key="2">
    <source>
        <dbReference type="PROSITE" id="PS51352"/>
    </source>
</evidence>
<dbReference type="PANTHER" id="PTHR42852:SF13">
    <property type="entry name" value="PROTEIN DIPZ"/>
    <property type="match status" value="1"/>
</dbReference>
<dbReference type="Proteomes" id="UP001324380">
    <property type="component" value="Chromosome"/>
</dbReference>
<sequence length="186" mass="20875">MKKLTIVLVLALLCLKFYTQAQEKAHLIDLKPGDKMPDVKITNIINSKVSFAKISDYKGKLIILDFWSTWCAACIDGFSHLDSLQRLFPDKIHVLLVNPKKEGDNEKGVKVVINRMNEWSSHPFKLPIVLQDTAISNNFQIHGLPHCAWIGPNGYVIGITGKEEVTLENIKKGIAGEMIEITEGKH</sequence>
<keyword evidence="4" id="KW-1185">Reference proteome</keyword>
<dbReference type="CDD" id="cd02966">
    <property type="entry name" value="TlpA_like_family"/>
    <property type="match status" value="1"/>
</dbReference>
<accession>A0ABZ0TRP5</accession>
<dbReference type="Gene3D" id="3.40.30.10">
    <property type="entry name" value="Glutaredoxin"/>
    <property type="match status" value="1"/>
</dbReference>
<dbReference type="InterPro" id="IPR012336">
    <property type="entry name" value="Thioredoxin-like_fold"/>
</dbReference>
<evidence type="ECO:0000313" key="4">
    <source>
        <dbReference type="Proteomes" id="UP001324380"/>
    </source>
</evidence>
<evidence type="ECO:0000256" key="1">
    <source>
        <dbReference type="SAM" id="SignalP"/>
    </source>
</evidence>
<dbReference type="PROSITE" id="PS51352">
    <property type="entry name" value="THIOREDOXIN_2"/>
    <property type="match status" value="1"/>
</dbReference>
<evidence type="ECO:0000313" key="3">
    <source>
        <dbReference type="EMBL" id="WPU94823.1"/>
    </source>
</evidence>
<feature type="domain" description="Thioredoxin" evidence="2">
    <location>
        <begin position="30"/>
        <end position="179"/>
    </location>
</feature>
<protein>
    <submittedName>
        <fullName evidence="3">TlpA disulfide reductase family protein</fullName>
    </submittedName>
</protein>
<name>A0ABZ0TRP5_9SPHI</name>
<feature type="signal peptide" evidence="1">
    <location>
        <begin position="1"/>
        <end position="21"/>
    </location>
</feature>
<dbReference type="InterPro" id="IPR036249">
    <property type="entry name" value="Thioredoxin-like_sf"/>
</dbReference>
<dbReference type="PANTHER" id="PTHR42852">
    <property type="entry name" value="THIOL:DISULFIDE INTERCHANGE PROTEIN DSBE"/>
    <property type="match status" value="1"/>
</dbReference>
<gene>
    <name evidence="3" type="ORF">SNE25_04715</name>
</gene>
<dbReference type="InterPro" id="IPR013766">
    <property type="entry name" value="Thioredoxin_domain"/>
</dbReference>
<dbReference type="Pfam" id="PF13905">
    <property type="entry name" value="Thioredoxin_8"/>
    <property type="match status" value="1"/>
</dbReference>
<dbReference type="SUPFAM" id="SSF52833">
    <property type="entry name" value="Thioredoxin-like"/>
    <property type="match status" value="1"/>
</dbReference>
<reference evidence="3 4" key="1">
    <citation type="submission" date="2023-11" db="EMBL/GenBank/DDBJ databases">
        <title>Analysis of the Genomes of Mucilaginibacter gossypii cycad 4 and M. sabulilitoris SNA2: microbes with the potential for plant growth promotion.</title>
        <authorList>
            <person name="Hirsch A.M."/>
            <person name="Humm E."/>
            <person name="Rubbi M."/>
            <person name="Del Vecchio G."/>
            <person name="Ha S.M."/>
            <person name="Pellegrini M."/>
            <person name="Gunsalus R.P."/>
        </authorList>
    </citation>
    <scope>NUCLEOTIDE SEQUENCE [LARGE SCALE GENOMIC DNA]</scope>
    <source>
        <strain evidence="3 4">SNA2</strain>
    </source>
</reference>
<organism evidence="3 4">
    <name type="scientific">Mucilaginibacter sabulilitoris</name>
    <dbReference type="NCBI Taxonomy" id="1173583"/>
    <lineage>
        <taxon>Bacteria</taxon>
        <taxon>Pseudomonadati</taxon>
        <taxon>Bacteroidota</taxon>
        <taxon>Sphingobacteriia</taxon>
        <taxon>Sphingobacteriales</taxon>
        <taxon>Sphingobacteriaceae</taxon>
        <taxon>Mucilaginibacter</taxon>
    </lineage>
</organism>
<dbReference type="EMBL" id="CP139558">
    <property type="protein sequence ID" value="WPU94823.1"/>
    <property type="molecule type" value="Genomic_DNA"/>
</dbReference>
<keyword evidence="1" id="KW-0732">Signal</keyword>
<dbReference type="InterPro" id="IPR050553">
    <property type="entry name" value="Thioredoxin_ResA/DsbE_sf"/>
</dbReference>
<proteinExistence type="predicted"/>
<dbReference type="RefSeq" id="WP_321563938.1">
    <property type="nucleotide sequence ID" value="NZ_CP139558.1"/>
</dbReference>